<dbReference type="AlphaFoldDB" id="A0A8J2JQB1"/>
<evidence type="ECO:0000313" key="1">
    <source>
        <dbReference type="EMBL" id="CAG7719204.1"/>
    </source>
</evidence>
<name>A0A8J2JQB1_9HEXA</name>
<sequence length="103" mass="11953">MQRLTRSQDYLKPDLILRATIIYFRKTRFGTGCTKWEQRNCEGTPPEYEAMSQTTLENINDIISTVDDRLLMAVCQLAGLEKMNCFRNLLRETLPDIFICVGD</sequence>
<dbReference type="EMBL" id="CAJVCH010059515">
    <property type="protein sequence ID" value="CAG7719204.1"/>
    <property type="molecule type" value="Genomic_DNA"/>
</dbReference>
<gene>
    <name evidence="1" type="ORF">AFUS01_LOCUS8539</name>
</gene>
<comment type="caution">
    <text evidence="1">The sequence shown here is derived from an EMBL/GenBank/DDBJ whole genome shotgun (WGS) entry which is preliminary data.</text>
</comment>
<protein>
    <submittedName>
        <fullName evidence="1">Uncharacterized protein</fullName>
    </submittedName>
</protein>
<keyword evidence="2" id="KW-1185">Reference proteome</keyword>
<reference evidence="1" key="1">
    <citation type="submission" date="2021-06" db="EMBL/GenBank/DDBJ databases">
        <authorList>
            <person name="Hodson N. C."/>
            <person name="Mongue J. A."/>
            <person name="Jaron S. K."/>
        </authorList>
    </citation>
    <scope>NUCLEOTIDE SEQUENCE</scope>
</reference>
<dbReference type="Proteomes" id="UP000708208">
    <property type="component" value="Unassembled WGS sequence"/>
</dbReference>
<organism evidence="1 2">
    <name type="scientific">Allacma fusca</name>
    <dbReference type="NCBI Taxonomy" id="39272"/>
    <lineage>
        <taxon>Eukaryota</taxon>
        <taxon>Metazoa</taxon>
        <taxon>Ecdysozoa</taxon>
        <taxon>Arthropoda</taxon>
        <taxon>Hexapoda</taxon>
        <taxon>Collembola</taxon>
        <taxon>Symphypleona</taxon>
        <taxon>Sminthuridae</taxon>
        <taxon>Allacma</taxon>
    </lineage>
</organism>
<proteinExistence type="predicted"/>
<accession>A0A8J2JQB1</accession>
<evidence type="ECO:0000313" key="2">
    <source>
        <dbReference type="Proteomes" id="UP000708208"/>
    </source>
</evidence>